<protein>
    <submittedName>
        <fullName evidence="2">CaiB/BaiF CoA transferase family protein</fullName>
    </submittedName>
</protein>
<gene>
    <name evidence="2" type="ORF">ACFSCW_06435</name>
</gene>
<dbReference type="PANTHER" id="PTHR48207:SF3">
    <property type="entry name" value="SUCCINATE--HYDROXYMETHYLGLUTARATE COA-TRANSFERASE"/>
    <property type="match status" value="1"/>
</dbReference>
<dbReference type="Gene3D" id="3.30.1540.10">
    <property type="entry name" value="formyl-coa transferase, domain 3"/>
    <property type="match status" value="1"/>
</dbReference>
<accession>A0ABW4I1I4</accession>
<dbReference type="InterPro" id="IPR003673">
    <property type="entry name" value="CoA-Trfase_fam_III"/>
</dbReference>
<keyword evidence="1 2" id="KW-0808">Transferase</keyword>
<dbReference type="GO" id="GO:0016740">
    <property type="term" value="F:transferase activity"/>
    <property type="evidence" value="ECO:0007669"/>
    <property type="project" value="UniProtKB-KW"/>
</dbReference>
<reference evidence="3" key="1">
    <citation type="journal article" date="2019" name="Int. J. Syst. Evol. Microbiol.">
        <title>The Global Catalogue of Microorganisms (GCM) 10K type strain sequencing project: providing services to taxonomists for standard genome sequencing and annotation.</title>
        <authorList>
            <consortium name="The Broad Institute Genomics Platform"/>
            <consortium name="The Broad Institute Genome Sequencing Center for Infectious Disease"/>
            <person name="Wu L."/>
            <person name="Ma J."/>
        </authorList>
    </citation>
    <scope>NUCLEOTIDE SEQUENCE [LARGE SCALE GENOMIC DNA]</scope>
    <source>
        <strain evidence="3">CGMCC 1.16275</strain>
    </source>
</reference>
<evidence type="ECO:0000313" key="3">
    <source>
        <dbReference type="Proteomes" id="UP001597115"/>
    </source>
</evidence>
<sequence>MNDAVHGAHPYAGLRVLELSEDIGGEFLGRLLAEMGAEVIKVEHPRGAPTRAIGPFANGQEGPENSLTFWYYNNNKRGVTIDYEASLEPLSALLADRDIFITTMQPARLAELGLDLYAVAEAHPALIVVSITAYGLTGPWKDYKPSNLVALAGGGPLFMCGYDDHSIPPINPGGDQAYHTATTQAHIGLLAALIHRQATGLGQVLDISMHSANAVNMELGNPYWFYPKANVLRQTCRHAQPVMTNSPLFQCGDGRYVYYTLILGDEKAWIILVEWMEEKGLAAQLTDPEYSELAFRQTHFDEIQTLVECFFLLMDANEAYLEGQRRGLPIGIVNAPEDLFNDEHLRARSFFVEIDMGPEHGPVVFPGEGYRFTAFGSVPRHRAPRLGEHNAEVLGKAE</sequence>
<dbReference type="EMBL" id="JBHUDY010000001">
    <property type="protein sequence ID" value="MFD1611436.1"/>
    <property type="molecule type" value="Genomic_DNA"/>
</dbReference>
<dbReference type="InterPro" id="IPR044855">
    <property type="entry name" value="CoA-Trfase_III_dom3_sf"/>
</dbReference>
<keyword evidence="3" id="KW-1185">Reference proteome</keyword>
<dbReference type="Pfam" id="PF02515">
    <property type="entry name" value="CoA_transf_3"/>
    <property type="match status" value="1"/>
</dbReference>
<dbReference type="RefSeq" id="WP_380888030.1">
    <property type="nucleotide sequence ID" value="NZ_JBHUDY010000001.1"/>
</dbReference>
<dbReference type="InterPro" id="IPR050483">
    <property type="entry name" value="CoA-transferase_III_domain"/>
</dbReference>
<organism evidence="2 3">
    <name type="scientific">Sphingomonas tabacisoli</name>
    <dbReference type="NCBI Taxonomy" id="2249466"/>
    <lineage>
        <taxon>Bacteria</taxon>
        <taxon>Pseudomonadati</taxon>
        <taxon>Pseudomonadota</taxon>
        <taxon>Alphaproteobacteria</taxon>
        <taxon>Sphingomonadales</taxon>
        <taxon>Sphingomonadaceae</taxon>
        <taxon>Sphingomonas</taxon>
    </lineage>
</organism>
<name>A0ABW4I1I4_9SPHN</name>
<dbReference type="SUPFAM" id="SSF89796">
    <property type="entry name" value="CoA-transferase family III (CaiB/BaiF)"/>
    <property type="match status" value="1"/>
</dbReference>
<dbReference type="InterPro" id="IPR023606">
    <property type="entry name" value="CoA-Trfase_III_dom_1_sf"/>
</dbReference>
<comment type="caution">
    <text evidence="2">The sequence shown here is derived from an EMBL/GenBank/DDBJ whole genome shotgun (WGS) entry which is preliminary data.</text>
</comment>
<evidence type="ECO:0000256" key="1">
    <source>
        <dbReference type="ARBA" id="ARBA00022679"/>
    </source>
</evidence>
<dbReference type="Gene3D" id="3.40.50.10540">
    <property type="entry name" value="Crotonobetainyl-coa:carnitine coa-transferase, domain 1"/>
    <property type="match status" value="1"/>
</dbReference>
<dbReference type="Proteomes" id="UP001597115">
    <property type="component" value="Unassembled WGS sequence"/>
</dbReference>
<dbReference type="PANTHER" id="PTHR48207">
    <property type="entry name" value="SUCCINATE--HYDROXYMETHYLGLUTARATE COA-TRANSFERASE"/>
    <property type="match status" value="1"/>
</dbReference>
<proteinExistence type="predicted"/>
<evidence type="ECO:0000313" key="2">
    <source>
        <dbReference type="EMBL" id="MFD1611436.1"/>
    </source>
</evidence>